<protein>
    <submittedName>
        <fullName evidence="4">Secreted protein</fullName>
    </submittedName>
</protein>
<accession>A0A183D5J4</accession>
<dbReference type="AlphaFoldDB" id="A0A183D5J4"/>
<reference evidence="2 3" key="2">
    <citation type="submission" date="2018-11" db="EMBL/GenBank/DDBJ databases">
        <authorList>
            <consortium name="Pathogen Informatics"/>
        </authorList>
    </citation>
    <scope>NUCLEOTIDE SEQUENCE [LARGE SCALE GENOMIC DNA]</scope>
</reference>
<keyword evidence="1" id="KW-0812">Transmembrane</keyword>
<dbReference type="Proteomes" id="UP000271098">
    <property type="component" value="Unassembled WGS sequence"/>
</dbReference>
<keyword evidence="3" id="KW-1185">Reference proteome</keyword>
<name>A0A183D5J4_9BILA</name>
<feature type="transmembrane region" description="Helical" evidence="1">
    <location>
        <begin position="57"/>
        <end position="75"/>
    </location>
</feature>
<evidence type="ECO:0000313" key="4">
    <source>
        <dbReference type="WBParaSite" id="GPUH_0000399201-mRNA-1"/>
    </source>
</evidence>
<proteinExistence type="predicted"/>
<organism evidence="4">
    <name type="scientific">Gongylonema pulchrum</name>
    <dbReference type="NCBI Taxonomy" id="637853"/>
    <lineage>
        <taxon>Eukaryota</taxon>
        <taxon>Metazoa</taxon>
        <taxon>Ecdysozoa</taxon>
        <taxon>Nematoda</taxon>
        <taxon>Chromadorea</taxon>
        <taxon>Rhabditida</taxon>
        <taxon>Spirurina</taxon>
        <taxon>Spiruromorpha</taxon>
        <taxon>Spiruroidea</taxon>
        <taxon>Gongylonematidae</taxon>
        <taxon>Gongylonema</taxon>
    </lineage>
</organism>
<sequence>MYCFAYSLIFSCGNGVQYPVSSRAAQQPRNSRSTGKMGAEPDYHGTLDLLRILRLRLTMAVVFVLRVLGSGVIFYPKNFRHERRSLLLSDSDESDDAALCEV</sequence>
<keyword evidence="1" id="KW-0472">Membrane</keyword>
<gene>
    <name evidence="2" type="ORF">GPUH_LOCUS3985</name>
</gene>
<keyword evidence="1" id="KW-1133">Transmembrane helix</keyword>
<dbReference type="WBParaSite" id="GPUH_0000399201-mRNA-1">
    <property type="protein sequence ID" value="GPUH_0000399201-mRNA-1"/>
    <property type="gene ID" value="GPUH_0000399201"/>
</dbReference>
<reference evidence="4" key="1">
    <citation type="submission" date="2016-06" db="UniProtKB">
        <authorList>
            <consortium name="WormBaseParasite"/>
        </authorList>
    </citation>
    <scope>IDENTIFICATION</scope>
</reference>
<dbReference type="EMBL" id="UYRT01007173">
    <property type="protein sequence ID" value="VDK41792.1"/>
    <property type="molecule type" value="Genomic_DNA"/>
</dbReference>
<evidence type="ECO:0000313" key="2">
    <source>
        <dbReference type="EMBL" id="VDK41792.1"/>
    </source>
</evidence>
<evidence type="ECO:0000256" key="1">
    <source>
        <dbReference type="SAM" id="Phobius"/>
    </source>
</evidence>
<evidence type="ECO:0000313" key="3">
    <source>
        <dbReference type="Proteomes" id="UP000271098"/>
    </source>
</evidence>